<evidence type="ECO:0000313" key="12">
    <source>
        <dbReference type="EMBL" id="MCF2218015.1"/>
    </source>
</evidence>
<evidence type="ECO:0000259" key="10">
    <source>
        <dbReference type="Pfam" id="PF13614"/>
    </source>
</evidence>
<evidence type="ECO:0000256" key="2">
    <source>
        <dbReference type="ARBA" id="ARBA00011903"/>
    </source>
</evidence>
<dbReference type="SUPFAM" id="SSF52540">
    <property type="entry name" value="P-loop containing nucleoside triphosphate hydrolases"/>
    <property type="match status" value="1"/>
</dbReference>
<dbReference type="Pfam" id="PF13614">
    <property type="entry name" value="AAA_31"/>
    <property type="match status" value="1"/>
</dbReference>
<keyword evidence="5" id="KW-0418">Kinase</keyword>
<dbReference type="InterPro" id="IPR032807">
    <property type="entry name" value="GNVR"/>
</dbReference>
<comment type="caution">
    <text evidence="12">The sequence shown here is derived from an EMBL/GenBank/DDBJ whole genome shotgun (WGS) entry which is preliminary data.</text>
</comment>
<dbReference type="InterPro" id="IPR027417">
    <property type="entry name" value="P-loop_NTPase"/>
</dbReference>
<evidence type="ECO:0000256" key="5">
    <source>
        <dbReference type="ARBA" id="ARBA00022777"/>
    </source>
</evidence>
<feature type="domain" description="AAA" evidence="10">
    <location>
        <begin position="591"/>
        <end position="714"/>
    </location>
</feature>
<evidence type="ECO:0000256" key="4">
    <source>
        <dbReference type="ARBA" id="ARBA00022741"/>
    </source>
</evidence>
<keyword evidence="9" id="KW-0812">Transmembrane</keyword>
<evidence type="ECO:0000313" key="13">
    <source>
        <dbReference type="Proteomes" id="UP001430374"/>
    </source>
</evidence>
<reference evidence="12" key="1">
    <citation type="submission" date="2021-08" db="EMBL/GenBank/DDBJ databases">
        <title>Complete genome sequence of Chryseobacterium sp strain PS-8.</title>
        <authorList>
            <person name="Das S.K."/>
        </authorList>
    </citation>
    <scope>NUCLEOTIDE SEQUENCE</scope>
    <source>
        <strain evidence="12">PS-8</strain>
    </source>
</reference>
<evidence type="ECO:0000259" key="11">
    <source>
        <dbReference type="Pfam" id="PF13807"/>
    </source>
</evidence>
<dbReference type="Gene3D" id="3.40.50.300">
    <property type="entry name" value="P-loop containing nucleotide triphosphate hydrolases"/>
    <property type="match status" value="1"/>
</dbReference>
<evidence type="ECO:0000256" key="6">
    <source>
        <dbReference type="ARBA" id="ARBA00022840"/>
    </source>
</evidence>
<dbReference type="CDD" id="cd05387">
    <property type="entry name" value="BY-kinase"/>
    <property type="match status" value="1"/>
</dbReference>
<keyword evidence="3 12" id="KW-0808">Transferase</keyword>
<keyword evidence="7" id="KW-0829">Tyrosine-protein kinase</keyword>
<feature type="domain" description="Tyrosine-protein kinase G-rich" evidence="11">
    <location>
        <begin position="441"/>
        <end position="515"/>
    </location>
</feature>
<dbReference type="RefSeq" id="WP_235129845.1">
    <property type="nucleotide sequence ID" value="NZ_JACSGT010000001.1"/>
</dbReference>
<dbReference type="EMBL" id="JACSGT010000001">
    <property type="protein sequence ID" value="MCF2218015.1"/>
    <property type="molecule type" value="Genomic_DNA"/>
</dbReference>
<protein>
    <recommendedName>
        <fullName evidence="2">non-specific protein-tyrosine kinase</fullName>
        <ecNumber evidence="2">2.7.10.2</ecNumber>
    </recommendedName>
</protein>
<name>A0ABS9C255_9FLAO</name>
<evidence type="ECO:0000256" key="9">
    <source>
        <dbReference type="SAM" id="Phobius"/>
    </source>
</evidence>
<dbReference type="NCBIfam" id="TIGR01007">
    <property type="entry name" value="eps_fam"/>
    <property type="match status" value="1"/>
</dbReference>
<evidence type="ECO:0000256" key="8">
    <source>
        <dbReference type="ARBA" id="ARBA00051245"/>
    </source>
</evidence>
<dbReference type="InterPro" id="IPR025669">
    <property type="entry name" value="AAA_dom"/>
</dbReference>
<sequence length="794" mass="89058">MEQNNHVVVEAQDSELHIREIIQPYLKRWYWFLASVVIALLGAYLYLRKQVPVFEVASTVLIKDSKSNGGGTQDFAVLRDISGIGKIGSNGVENEMEIFKSKKLTKEVVKSLGLETDIFKGDVKHELFGKTSPIKVRVVQEKETKSKVSRLISLKINGDNLQLSAEGMPAINSTYNKVISLPFANIIILKNQEYITSKKDDEILLDISTLEDKTNRYQAALNVSLINKDATVIKLAMNYAETDKAKAIINKLVQIYNQNAVLDKNTESSNTAQFIDERITQVGRDLGQVENEKERFKQSNQISDIETEIKLGLETNAAAKSKEIEINAQLELTDALLGYVSNQNSYQTLPSNVGLNNPSATANIGAYNQLVLERNRLLENATPQNPLVVDVTKQINNIRGSVIQSLQKNRTGLQLAKNGLSSEQNTISGKIAKVPAQEKLFRSIERQQQIKESLYLLLLQKREETAISMAVTAPKARIVDEAYVGNLVAPKSMIVMLSGFLLGFIVPIAFIYIKQLFNDKVKTKHDLERLTNRKPIIGEIPSMERGQDELVKMNDLSPMAESFRILITNMNFMFPKNIKKGRTVFVTSTVKGEGKTHVSVNLALTMATPKKKIIIIGSDIRNPQLQRYNTTRKGLAGLTEFLYDDQVSVEDIVHQSAFNPYLDVIFSGSIPPNPTELLSNGRYEDLLADLQGTYDYIIIDTAPLMLVTDTLLIANMADVTLYVTRSRHTEKSLIDFANKQVEGHKIKNVAFILNDVNKEYFAYGNKYGYGYTATDDRSFFDKVKSIFTKNDENK</sequence>
<keyword evidence="9" id="KW-0472">Membrane</keyword>
<dbReference type="Proteomes" id="UP001430374">
    <property type="component" value="Unassembled WGS sequence"/>
</dbReference>
<dbReference type="EC" id="2.7.10.2" evidence="2"/>
<proteinExistence type="inferred from homology"/>
<dbReference type="PANTHER" id="PTHR32309">
    <property type="entry name" value="TYROSINE-PROTEIN KINASE"/>
    <property type="match status" value="1"/>
</dbReference>
<accession>A0ABS9C255</accession>
<organism evidence="12 13">
    <name type="scientific">Chryseobacterium indicum</name>
    <dbReference type="NCBI Taxonomy" id="2766954"/>
    <lineage>
        <taxon>Bacteria</taxon>
        <taxon>Pseudomonadati</taxon>
        <taxon>Bacteroidota</taxon>
        <taxon>Flavobacteriia</taxon>
        <taxon>Flavobacteriales</taxon>
        <taxon>Weeksellaceae</taxon>
        <taxon>Chryseobacterium group</taxon>
        <taxon>Chryseobacterium</taxon>
    </lineage>
</organism>
<feature type="transmembrane region" description="Helical" evidence="9">
    <location>
        <begin position="29"/>
        <end position="47"/>
    </location>
</feature>
<dbReference type="GO" id="GO:0004715">
    <property type="term" value="F:non-membrane spanning protein tyrosine kinase activity"/>
    <property type="evidence" value="ECO:0007669"/>
    <property type="project" value="UniProtKB-EC"/>
</dbReference>
<dbReference type="PANTHER" id="PTHR32309:SF13">
    <property type="entry name" value="FERRIC ENTEROBACTIN TRANSPORT PROTEIN FEPE"/>
    <property type="match status" value="1"/>
</dbReference>
<evidence type="ECO:0000256" key="1">
    <source>
        <dbReference type="ARBA" id="ARBA00007316"/>
    </source>
</evidence>
<dbReference type="InterPro" id="IPR005702">
    <property type="entry name" value="Wzc-like_C"/>
</dbReference>
<comment type="catalytic activity">
    <reaction evidence="8">
        <text>L-tyrosyl-[protein] + ATP = O-phospho-L-tyrosyl-[protein] + ADP + H(+)</text>
        <dbReference type="Rhea" id="RHEA:10596"/>
        <dbReference type="Rhea" id="RHEA-COMP:10136"/>
        <dbReference type="Rhea" id="RHEA-COMP:20101"/>
        <dbReference type="ChEBI" id="CHEBI:15378"/>
        <dbReference type="ChEBI" id="CHEBI:30616"/>
        <dbReference type="ChEBI" id="CHEBI:46858"/>
        <dbReference type="ChEBI" id="CHEBI:61978"/>
        <dbReference type="ChEBI" id="CHEBI:456216"/>
        <dbReference type="EC" id="2.7.10.2"/>
    </reaction>
</comment>
<keyword evidence="9" id="KW-1133">Transmembrane helix</keyword>
<dbReference type="Pfam" id="PF13807">
    <property type="entry name" value="GNVR"/>
    <property type="match status" value="1"/>
</dbReference>
<feature type="transmembrane region" description="Helical" evidence="9">
    <location>
        <begin position="493"/>
        <end position="513"/>
    </location>
</feature>
<keyword evidence="13" id="KW-1185">Reference proteome</keyword>
<evidence type="ECO:0000256" key="3">
    <source>
        <dbReference type="ARBA" id="ARBA00022679"/>
    </source>
</evidence>
<evidence type="ECO:0000256" key="7">
    <source>
        <dbReference type="ARBA" id="ARBA00023137"/>
    </source>
</evidence>
<dbReference type="InterPro" id="IPR050445">
    <property type="entry name" value="Bact_polysacc_biosynth/exp"/>
</dbReference>
<comment type="similarity">
    <text evidence="1">Belongs to the CpsD/CapB family.</text>
</comment>
<gene>
    <name evidence="12" type="ORF">H9Q08_01735</name>
</gene>
<keyword evidence="6" id="KW-0067">ATP-binding</keyword>
<keyword evidence="4" id="KW-0547">Nucleotide-binding</keyword>